<dbReference type="SMART" id="SM01103">
    <property type="entry name" value="CRS1_YhbY"/>
    <property type="match status" value="1"/>
</dbReference>
<dbReference type="GO" id="GO:0003723">
    <property type="term" value="F:RNA binding"/>
    <property type="evidence" value="ECO:0007669"/>
    <property type="project" value="UniProtKB-UniRule"/>
</dbReference>
<proteinExistence type="predicted"/>
<dbReference type="SUPFAM" id="SSF75471">
    <property type="entry name" value="YhbY-like"/>
    <property type="match status" value="1"/>
</dbReference>
<sequence length="101" mass="11185">MALSADLRKKYRNIGHNLSPIVTISGNGLSEGVLAELDRALNDHELIKVKVAVNDRDLRKTVITEMASQTHSEVVQEIGKVALLLRKAEKPNPKLSNLSRF</sequence>
<dbReference type="Proteomes" id="UP001156870">
    <property type="component" value="Unassembled WGS sequence"/>
</dbReference>
<dbReference type="EMBL" id="BSPD01000062">
    <property type="protein sequence ID" value="GLS26861.1"/>
    <property type="molecule type" value="Genomic_DNA"/>
</dbReference>
<dbReference type="PANTHER" id="PTHR40065:SF3">
    <property type="entry name" value="RNA-BINDING PROTEIN YHBY"/>
    <property type="match status" value="1"/>
</dbReference>
<evidence type="ECO:0000256" key="2">
    <source>
        <dbReference type="PROSITE-ProRule" id="PRU00626"/>
    </source>
</evidence>
<name>A0AA37TAJ6_9GAMM</name>
<feature type="domain" description="CRM" evidence="3">
    <location>
        <begin position="1"/>
        <end position="97"/>
    </location>
</feature>
<dbReference type="PROSITE" id="PS51295">
    <property type="entry name" value="CRM"/>
    <property type="match status" value="1"/>
</dbReference>
<gene>
    <name evidence="4" type="ORF">GCM10007877_25800</name>
</gene>
<dbReference type="RefSeq" id="WP_232593601.1">
    <property type="nucleotide sequence ID" value="NZ_BSPD01000062.1"/>
</dbReference>
<dbReference type="PANTHER" id="PTHR40065">
    <property type="entry name" value="RNA-BINDING PROTEIN YHBY"/>
    <property type="match status" value="1"/>
</dbReference>
<dbReference type="InterPro" id="IPR051925">
    <property type="entry name" value="RNA-binding_domain"/>
</dbReference>
<keyword evidence="1 2" id="KW-0694">RNA-binding</keyword>
<dbReference type="Pfam" id="PF01985">
    <property type="entry name" value="CRS1_YhbY"/>
    <property type="match status" value="1"/>
</dbReference>
<dbReference type="Gene3D" id="3.30.110.60">
    <property type="entry name" value="YhbY-like"/>
    <property type="match status" value="1"/>
</dbReference>
<evidence type="ECO:0000259" key="3">
    <source>
        <dbReference type="PROSITE" id="PS51295"/>
    </source>
</evidence>
<reference evidence="4 5" key="1">
    <citation type="journal article" date="2014" name="Int. J. Syst. Evol. Microbiol.">
        <title>Complete genome sequence of Corynebacterium casei LMG S-19264T (=DSM 44701T), isolated from a smear-ripened cheese.</title>
        <authorList>
            <consortium name="US DOE Joint Genome Institute (JGI-PGF)"/>
            <person name="Walter F."/>
            <person name="Albersmeier A."/>
            <person name="Kalinowski J."/>
            <person name="Ruckert C."/>
        </authorList>
    </citation>
    <scope>NUCLEOTIDE SEQUENCE [LARGE SCALE GENOMIC DNA]</scope>
    <source>
        <strain evidence="4 5">NBRC 110095</strain>
    </source>
</reference>
<dbReference type="InterPro" id="IPR035920">
    <property type="entry name" value="YhbY-like_sf"/>
</dbReference>
<keyword evidence="5" id="KW-1185">Reference proteome</keyword>
<evidence type="ECO:0000256" key="1">
    <source>
        <dbReference type="ARBA" id="ARBA00022884"/>
    </source>
</evidence>
<accession>A0AA37TAJ6</accession>
<comment type="caution">
    <text evidence="4">The sequence shown here is derived from an EMBL/GenBank/DDBJ whole genome shotgun (WGS) entry which is preliminary data.</text>
</comment>
<evidence type="ECO:0000313" key="4">
    <source>
        <dbReference type="EMBL" id="GLS26861.1"/>
    </source>
</evidence>
<evidence type="ECO:0000313" key="5">
    <source>
        <dbReference type="Proteomes" id="UP001156870"/>
    </source>
</evidence>
<organism evidence="4 5">
    <name type="scientific">Marinibactrum halimedae</name>
    <dbReference type="NCBI Taxonomy" id="1444977"/>
    <lineage>
        <taxon>Bacteria</taxon>
        <taxon>Pseudomonadati</taxon>
        <taxon>Pseudomonadota</taxon>
        <taxon>Gammaproteobacteria</taxon>
        <taxon>Cellvibrionales</taxon>
        <taxon>Cellvibrionaceae</taxon>
        <taxon>Marinibactrum</taxon>
    </lineage>
</organism>
<protein>
    <submittedName>
        <fullName evidence="4">RNA-binding protein</fullName>
    </submittedName>
</protein>
<dbReference type="AlphaFoldDB" id="A0AA37TAJ6"/>
<dbReference type="InterPro" id="IPR001890">
    <property type="entry name" value="RNA-binding_CRM"/>
</dbReference>